<accession>A0A8S1HJ39</accession>
<proteinExistence type="predicted"/>
<sequence>MYQNVCVDVRIRGKEALARGTPGVPILFACKLDTQSHAKAHSCGRGINCWQRDADKAMMGPPRKMPSRPSASRFLSFDKAERSSSPPPRNFQRTRSVHGRSATTSNQAKLLENTIEKWISTTTETNYVTVMTMNAPTLS</sequence>
<evidence type="ECO:0000313" key="2">
    <source>
        <dbReference type="EMBL" id="CAD6194421.1"/>
    </source>
</evidence>
<organism evidence="2 3">
    <name type="scientific">Caenorhabditis auriculariae</name>
    <dbReference type="NCBI Taxonomy" id="2777116"/>
    <lineage>
        <taxon>Eukaryota</taxon>
        <taxon>Metazoa</taxon>
        <taxon>Ecdysozoa</taxon>
        <taxon>Nematoda</taxon>
        <taxon>Chromadorea</taxon>
        <taxon>Rhabditida</taxon>
        <taxon>Rhabditina</taxon>
        <taxon>Rhabditomorpha</taxon>
        <taxon>Rhabditoidea</taxon>
        <taxon>Rhabditidae</taxon>
        <taxon>Peloderinae</taxon>
        <taxon>Caenorhabditis</taxon>
    </lineage>
</organism>
<reference evidence="2" key="1">
    <citation type="submission" date="2020-10" db="EMBL/GenBank/DDBJ databases">
        <authorList>
            <person name="Kikuchi T."/>
        </authorList>
    </citation>
    <scope>NUCLEOTIDE SEQUENCE</scope>
    <source>
        <strain evidence="2">NKZ352</strain>
    </source>
</reference>
<name>A0A8S1HJ39_9PELO</name>
<keyword evidence="3" id="KW-1185">Reference proteome</keyword>
<evidence type="ECO:0000313" key="3">
    <source>
        <dbReference type="Proteomes" id="UP000835052"/>
    </source>
</evidence>
<dbReference type="Proteomes" id="UP000835052">
    <property type="component" value="Unassembled WGS sequence"/>
</dbReference>
<gene>
    <name evidence="2" type="ORF">CAUJ_LOCUS10340</name>
</gene>
<dbReference type="EMBL" id="CAJGYM010000044">
    <property type="protein sequence ID" value="CAD6194421.1"/>
    <property type="molecule type" value="Genomic_DNA"/>
</dbReference>
<protein>
    <submittedName>
        <fullName evidence="2">Uncharacterized protein</fullName>
    </submittedName>
</protein>
<evidence type="ECO:0000256" key="1">
    <source>
        <dbReference type="SAM" id="MobiDB-lite"/>
    </source>
</evidence>
<dbReference type="AlphaFoldDB" id="A0A8S1HJ39"/>
<feature type="region of interest" description="Disordered" evidence="1">
    <location>
        <begin position="57"/>
        <end position="108"/>
    </location>
</feature>
<comment type="caution">
    <text evidence="2">The sequence shown here is derived from an EMBL/GenBank/DDBJ whole genome shotgun (WGS) entry which is preliminary data.</text>
</comment>